<evidence type="ECO:0000256" key="1">
    <source>
        <dbReference type="ARBA" id="ARBA00004141"/>
    </source>
</evidence>
<proteinExistence type="inferred from homology"/>
<feature type="transmembrane region" description="Helical" evidence="10">
    <location>
        <begin position="168"/>
        <end position="194"/>
    </location>
</feature>
<keyword evidence="4 10" id="KW-1133">Transmembrane helix</keyword>
<evidence type="ECO:0000256" key="6">
    <source>
        <dbReference type="ARBA" id="ARBA00023136"/>
    </source>
</evidence>
<feature type="transmembrane region" description="Helical" evidence="10">
    <location>
        <begin position="218"/>
        <end position="242"/>
    </location>
</feature>
<dbReference type="EMBL" id="JABXBU010002230">
    <property type="protein sequence ID" value="KAF8767951.1"/>
    <property type="molecule type" value="Genomic_DNA"/>
</dbReference>
<evidence type="ECO:0000256" key="5">
    <source>
        <dbReference type="ARBA" id="ARBA00023040"/>
    </source>
</evidence>
<dbReference type="GO" id="GO:0005886">
    <property type="term" value="C:plasma membrane"/>
    <property type="evidence" value="ECO:0007669"/>
    <property type="project" value="TreeGrafter"/>
</dbReference>
<keyword evidence="8 9" id="KW-0807">Transducer</keyword>
<reference evidence="12" key="2">
    <citation type="submission" date="2020-06" db="EMBL/GenBank/DDBJ databases">
        <authorList>
            <person name="Sheffer M."/>
        </authorList>
    </citation>
    <scope>NUCLEOTIDE SEQUENCE</scope>
</reference>
<dbReference type="Proteomes" id="UP000807504">
    <property type="component" value="Unassembled WGS sequence"/>
</dbReference>
<keyword evidence="5 9" id="KW-0297">G-protein coupled receptor</keyword>
<feature type="domain" description="G-protein coupled receptors family 1 profile" evidence="11">
    <location>
        <begin position="66"/>
        <end position="331"/>
    </location>
</feature>
<dbReference type="PRINTS" id="PR00237">
    <property type="entry name" value="GPCRRHODOPSN"/>
</dbReference>
<feature type="transmembrane region" description="Helical" evidence="10">
    <location>
        <begin position="87"/>
        <end position="107"/>
    </location>
</feature>
<keyword evidence="3 9" id="KW-0812">Transmembrane</keyword>
<dbReference type="PROSITE" id="PS00237">
    <property type="entry name" value="G_PROTEIN_RECEP_F1_1"/>
    <property type="match status" value="1"/>
</dbReference>
<evidence type="ECO:0000256" key="4">
    <source>
        <dbReference type="ARBA" id="ARBA00022989"/>
    </source>
</evidence>
<dbReference type="Pfam" id="PF00001">
    <property type="entry name" value="7tm_1"/>
    <property type="match status" value="1"/>
</dbReference>
<feature type="transmembrane region" description="Helical" evidence="10">
    <location>
        <begin position="312"/>
        <end position="334"/>
    </location>
</feature>
<dbReference type="InterPro" id="IPR000276">
    <property type="entry name" value="GPCR_Rhodpsn"/>
</dbReference>
<name>A0A8T0EBY5_ARGBR</name>
<sequence>MLLDGDNSSNYFEPELDNFTYLLTNYSADGPSQVRIPVPISREFSAYVRITASVACSLILIFGGIGNILVATTIWKTKELRNSMNLFLVNLSLADLLILLVCVPPVLVELHSDPYFWMLGKGLCKAIPYAQLTAAHVSVLTILSISFERYYAICKPLKAGYKCTQMRAISIIVVIWLVAVLSTLPVLLTIHYYAAKDLLTEDPRPICYMRVEQLWEKLYYLLAISVFYALPFLILLAVCCHIRRHLMKSNKMLERSNEATQMRSRKQVVIMLVAVIVSFFLCLLPFRVFTIWLIFSSQEDIINLGMETSYTLMYICRLLIYINAALNPIIYSAISSKFRNFFFRLLGCSSLRNRLTR</sequence>
<keyword evidence="7 9" id="KW-0675">Receptor</keyword>
<comment type="subcellular location">
    <subcellularLocation>
        <location evidence="1">Membrane</location>
        <topology evidence="1">Multi-pass membrane protein</topology>
    </subcellularLocation>
</comment>
<dbReference type="InterPro" id="IPR017452">
    <property type="entry name" value="GPCR_Rhodpsn_7TM"/>
</dbReference>
<evidence type="ECO:0000256" key="7">
    <source>
        <dbReference type="ARBA" id="ARBA00023170"/>
    </source>
</evidence>
<evidence type="ECO:0000256" key="10">
    <source>
        <dbReference type="SAM" id="Phobius"/>
    </source>
</evidence>
<dbReference type="PANTHER" id="PTHR24243">
    <property type="entry name" value="G-PROTEIN COUPLED RECEPTOR"/>
    <property type="match status" value="1"/>
</dbReference>
<evidence type="ECO:0000256" key="3">
    <source>
        <dbReference type="ARBA" id="ARBA00022692"/>
    </source>
</evidence>
<gene>
    <name evidence="12" type="ORF">HNY73_020822</name>
</gene>
<accession>A0A8T0EBY5</accession>
<dbReference type="GO" id="GO:0004930">
    <property type="term" value="F:G protein-coupled receptor activity"/>
    <property type="evidence" value="ECO:0007669"/>
    <property type="project" value="UniProtKB-KW"/>
</dbReference>
<protein>
    <submittedName>
        <fullName evidence="12">Orexin receptor type 2 like protein</fullName>
    </submittedName>
</protein>
<evidence type="ECO:0000256" key="8">
    <source>
        <dbReference type="ARBA" id="ARBA00023224"/>
    </source>
</evidence>
<evidence type="ECO:0000313" key="13">
    <source>
        <dbReference type="Proteomes" id="UP000807504"/>
    </source>
</evidence>
<feature type="transmembrane region" description="Helical" evidence="10">
    <location>
        <begin position="127"/>
        <end position="147"/>
    </location>
</feature>
<reference evidence="12" key="1">
    <citation type="journal article" date="2020" name="bioRxiv">
        <title>Chromosome-level reference genome of the European wasp spider Argiope bruennichi: a resource for studies on range expansion and evolutionary adaptation.</title>
        <authorList>
            <person name="Sheffer M.M."/>
            <person name="Hoppe A."/>
            <person name="Krehenwinkel H."/>
            <person name="Uhl G."/>
            <person name="Kuss A.W."/>
            <person name="Jensen L."/>
            <person name="Jensen C."/>
            <person name="Gillespie R.G."/>
            <person name="Hoff K.J."/>
            <person name="Prost S."/>
        </authorList>
    </citation>
    <scope>NUCLEOTIDE SEQUENCE</scope>
</reference>
<keyword evidence="13" id="KW-1185">Reference proteome</keyword>
<comment type="similarity">
    <text evidence="2 9">Belongs to the G-protein coupled receptor 1 family.</text>
</comment>
<dbReference type="AlphaFoldDB" id="A0A8T0EBY5"/>
<feature type="transmembrane region" description="Helical" evidence="10">
    <location>
        <begin position="268"/>
        <end position="292"/>
    </location>
</feature>
<comment type="caution">
    <text evidence="12">The sequence shown here is derived from an EMBL/GenBank/DDBJ whole genome shotgun (WGS) entry which is preliminary data.</text>
</comment>
<dbReference type="SMART" id="SM01381">
    <property type="entry name" value="7TM_GPCR_Srsx"/>
    <property type="match status" value="1"/>
</dbReference>
<dbReference type="SUPFAM" id="SSF81321">
    <property type="entry name" value="Family A G protein-coupled receptor-like"/>
    <property type="match status" value="1"/>
</dbReference>
<evidence type="ECO:0000259" key="11">
    <source>
        <dbReference type="PROSITE" id="PS50262"/>
    </source>
</evidence>
<dbReference type="Gene3D" id="1.20.1070.10">
    <property type="entry name" value="Rhodopsin 7-helix transmembrane proteins"/>
    <property type="match status" value="1"/>
</dbReference>
<feature type="transmembrane region" description="Helical" evidence="10">
    <location>
        <begin position="50"/>
        <end position="75"/>
    </location>
</feature>
<evidence type="ECO:0000313" key="12">
    <source>
        <dbReference type="EMBL" id="KAF8767951.1"/>
    </source>
</evidence>
<dbReference type="PANTHER" id="PTHR24243:SF233">
    <property type="entry name" value="THYROTROPIN-RELEASING HORMONE RECEPTOR"/>
    <property type="match status" value="1"/>
</dbReference>
<evidence type="ECO:0000256" key="9">
    <source>
        <dbReference type="RuleBase" id="RU000688"/>
    </source>
</evidence>
<dbReference type="PROSITE" id="PS50262">
    <property type="entry name" value="G_PROTEIN_RECEP_F1_2"/>
    <property type="match status" value="1"/>
</dbReference>
<organism evidence="12 13">
    <name type="scientific">Argiope bruennichi</name>
    <name type="common">Wasp spider</name>
    <name type="synonym">Aranea bruennichi</name>
    <dbReference type="NCBI Taxonomy" id="94029"/>
    <lineage>
        <taxon>Eukaryota</taxon>
        <taxon>Metazoa</taxon>
        <taxon>Ecdysozoa</taxon>
        <taxon>Arthropoda</taxon>
        <taxon>Chelicerata</taxon>
        <taxon>Arachnida</taxon>
        <taxon>Araneae</taxon>
        <taxon>Araneomorphae</taxon>
        <taxon>Entelegynae</taxon>
        <taxon>Araneoidea</taxon>
        <taxon>Araneidae</taxon>
        <taxon>Argiope</taxon>
    </lineage>
</organism>
<keyword evidence="6 10" id="KW-0472">Membrane</keyword>
<evidence type="ECO:0000256" key="2">
    <source>
        <dbReference type="ARBA" id="ARBA00010663"/>
    </source>
</evidence>